<gene>
    <name evidence="6" type="ORF">E5988_00980</name>
</gene>
<keyword evidence="2 5" id="KW-0812">Transmembrane</keyword>
<evidence type="ECO:0008006" key="8">
    <source>
        <dbReference type="Google" id="ProtNLM"/>
    </source>
</evidence>
<sequence>MFTALALSLAQLGDRAILSVLRKSLLLTLAVFILLGGAIWWGVNRLLDGWTYNGSLAAAAALIVSMLALWLTFRAVAIAIVGLYADTIVAAVESRHYPRALATARDVPMAQSVRMGLGSAARFVGVNLLLLPAYLALMVTGVGTAALFLAVNAWLLGRDLGDMVAVRHLSPAELPEWRRRTMARRFLLGLAVTGLFLVPVLNILAPVLGAAMATHYYHRSRR</sequence>
<evidence type="ECO:0000256" key="2">
    <source>
        <dbReference type="ARBA" id="ARBA00022692"/>
    </source>
</evidence>
<evidence type="ECO:0000313" key="7">
    <source>
        <dbReference type="Proteomes" id="UP000308038"/>
    </source>
</evidence>
<dbReference type="RefSeq" id="WP_136450445.1">
    <property type="nucleotide sequence ID" value="NZ_SSTI01000001.1"/>
</dbReference>
<dbReference type="Proteomes" id="UP000308038">
    <property type="component" value="Unassembled WGS sequence"/>
</dbReference>
<comment type="caution">
    <text evidence="6">The sequence shown here is derived from an EMBL/GenBank/DDBJ whole genome shotgun (WGS) entry which is preliminary data.</text>
</comment>
<feature type="transmembrane region" description="Helical" evidence="5">
    <location>
        <begin position="55"/>
        <end position="85"/>
    </location>
</feature>
<comment type="subcellular location">
    <subcellularLocation>
        <location evidence="1">Membrane</location>
        <topology evidence="1">Multi-pass membrane protein</topology>
    </subcellularLocation>
</comment>
<organism evidence="6 7">
    <name type="scientific">Sphingomonas olei</name>
    <dbReference type="NCBI Taxonomy" id="1886787"/>
    <lineage>
        <taxon>Bacteria</taxon>
        <taxon>Pseudomonadati</taxon>
        <taxon>Pseudomonadota</taxon>
        <taxon>Alphaproteobacteria</taxon>
        <taxon>Sphingomonadales</taxon>
        <taxon>Sphingomonadaceae</taxon>
        <taxon>Sphingomonas</taxon>
    </lineage>
</organism>
<feature type="transmembrane region" description="Helical" evidence="5">
    <location>
        <begin position="186"/>
        <end position="213"/>
    </location>
</feature>
<evidence type="ECO:0000256" key="5">
    <source>
        <dbReference type="SAM" id="Phobius"/>
    </source>
</evidence>
<proteinExistence type="predicted"/>
<feature type="transmembrane region" description="Helical" evidence="5">
    <location>
        <begin position="133"/>
        <end position="157"/>
    </location>
</feature>
<keyword evidence="4 5" id="KW-0472">Membrane</keyword>
<evidence type="ECO:0000313" key="6">
    <source>
        <dbReference type="EMBL" id="THG42068.1"/>
    </source>
</evidence>
<evidence type="ECO:0000256" key="3">
    <source>
        <dbReference type="ARBA" id="ARBA00022989"/>
    </source>
</evidence>
<dbReference type="InterPro" id="IPR059112">
    <property type="entry name" value="CysZ/EI24"/>
</dbReference>
<feature type="transmembrane region" description="Helical" evidence="5">
    <location>
        <begin position="25"/>
        <end position="43"/>
    </location>
</feature>
<keyword evidence="3 5" id="KW-1133">Transmembrane helix</keyword>
<reference evidence="6 7" key="1">
    <citation type="submission" date="2019-04" db="EMBL/GenBank/DDBJ databases">
        <title>Microbes associate with the intestines of laboratory mice.</title>
        <authorList>
            <person name="Navarre W."/>
            <person name="Wong E."/>
            <person name="Huang K.C."/>
            <person name="Tropini C."/>
            <person name="Ng K."/>
            <person name="Yu B."/>
        </authorList>
    </citation>
    <scope>NUCLEOTIDE SEQUENCE [LARGE SCALE GENOMIC DNA]</scope>
    <source>
        <strain evidence="6 7">NM83_B4-11</strain>
    </source>
</reference>
<evidence type="ECO:0000256" key="1">
    <source>
        <dbReference type="ARBA" id="ARBA00004141"/>
    </source>
</evidence>
<evidence type="ECO:0000256" key="4">
    <source>
        <dbReference type="ARBA" id="ARBA00023136"/>
    </source>
</evidence>
<keyword evidence="7" id="KW-1185">Reference proteome</keyword>
<accession>A0ABY2QMJ8</accession>
<name>A0ABY2QMJ8_9SPHN</name>
<protein>
    <recommendedName>
        <fullName evidence="8">Cysteine biosynthesis protein</fullName>
    </recommendedName>
</protein>
<dbReference type="Pfam" id="PF07264">
    <property type="entry name" value="EI24"/>
    <property type="match status" value="1"/>
</dbReference>
<dbReference type="EMBL" id="SSTI01000001">
    <property type="protein sequence ID" value="THG42068.1"/>
    <property type="molecule type" value="Genomic_DNA"/>
</dbReference>